<keyword evidence="3" id="KW-1185">Reference proteome</keyword>
<dbReference type="AlphaFoldDB" id="A0A5C8P0E2"/>
<keyword evidence="1" id="KW-0175">Coiled coil</keyword>
<dbReference type="Proteomes" id="UP000321574">
    <property type="component" value="Unassembled WGS sequence"/>
</dbReference>
<comment type="caution">
    <text evidence="2">The sequence shown here is derived from an EMBL/GenBank/DDBJ whole genome shotgun (WGS) entry which is preliminary data.</text>
</comment>
<sequence length="182" mass="21666">MKKALNMVLGVVLIILLTGCLKDSDVTDELIEYHNNYWITYQVMKENNIESEMSAITSFLLKDDLQAIKTLFEEDVLPNIDELVNYLEGIELENKELKQLNQLQIEIELSMYDKYEELIEEIDNKNAKKMEVKIMNFYILGEEQDNEFDEKREKLMDKYDVKWIKEYDEDGNTIKKMQKKDN</sequence>
<dbReference type="PROSITE" id="PS51257">
    <property type="entry name" value="PROKAR_LIPOPROTEIN"/>
    <property type="match status" value="1"/>
</dbReference>
<gene>
    <name evidence="2" type="ORF">FHP05_04940</name>
</gene>
<dbReference type="RefSeq" id="WP_147666131.1">
    <property type="nucleotide sequence ID" value="NZ_VDUW01000002.1"/>
</dbReference>
<dbReference type="EMBL" id="VDUW01000002">
    <property type="protein sequence ID" value="TXL66732.1"/>
    <property type="molecule type" value="Genomic_DNA"/>
</dbReference>
<feature type="coiled-coil region" evidence="1">
    <location>
        <begin position="80"/>
        <end position="135"/>
    </location>
</feature>
<evidence type="ECO:0000313" key="2">
    <source>
        <dbReference type="EMBL" id="TXL66732.1"/>
    </source>
</evidence>
<protein>
    <recommendedName>
        <fullName evidence="4">Lipoprotein</fullName>
    </recommendedName>
</protein>
<evidence type="ECO:0008006" key="4">
    <source>
        <dbReference type="Google" id="ProtNLM"/>
    </source>
</evidence>
<proteinExistence type="predicted"/>
<name>A0A5C8P0E2_9BACI</name>
<organism evidence="2 3">
    <name type="scientific">Cerasibacillus terrae</name>
    <dbReference type="NCBI Taxonomy" id="2498845"/>
    <lineage>
        <taxon>Bacteria</taxon>
        <taxon>Bacillati</taxon>
        <taxon>Bacillota</taxon>
        <taxon>Bacilli</taxon>
        <taxon>Bacillales</taxon>
        <taxon>Bacillaceae</taxon>
        <taxon>Cerasibacillus</taxon>
    </lineage>
</organism>
<accession>A0A5C8P0E2</accession>
<evidence type="ECO:0000313" key="3">
    <source>
        <dbReference type="Proteomes" id="UP000321574"/>
    </source>
</evidence>
<dbReference type="OrthoDB" id="2968217at2"/>
<evidence type="ECO:0000256" key="1">
    <source>
        <dbReference type="SAM" id="Coils"/>
    </source>
</evidence>
<reference evidence="2 3" key="1">
    <citation type="submission" date="2019-06" db="EMBL/GenBank/DDBJ databases">
        <title>Cerasibacillus sp. nov., isolated from maize field.</title>
        <authorList>
            <person name="Lin S.-Y."/>
            <person name="Tsai C.-F."/>
            <person name="Young C.-C."/>
        </authorList>
    </citation>
    <scope>NUCLEOTIDE SEQUENCE [LARGE SCALE GENOMIC DNA]</scope>
    <source>
        <strain evidence="2 3">CC-CFT480</strain>
    </source>
</reference>